<evidence type="ECO:0000313" key="4">
    <source>
        <dbReference type="EMBL" id="MDT9599249.1"/>
    </source>
</evidence>
<sequence>MGRKPASIGEDRLSDLTGLKQNPGNLRARKYVPEGLGAGAPLVVILHGCTQDAASFDIGSGWSRLADRHGFALLFPEQKRENNSNLCFNWFTAGDTQRGMGEAASIQAMIAAMRAAHQVDPQRIFVTGLSAGGAMASVMLATYPESFAAGAIIAGVAYGCASGVMQAFDCMGGRAREEAAELGARIRRASPHKGPWPRVSVWQGSADAVVVPSNADAIVLQWTHVHGLPPRPDRTETVEGHPRRVWDGPDGTVAIEEYLITGMAHGTPLDPGTGAGESGEAGAHMLDVGFSSTDRIAAFFGIAPPPPAKAEAKAGAKAKAGGRKPASRTAPAPRDGPQAVIDKALRAAGLLR</sequence>
<dbReference type="PANTHER" id="PTHR43037:SF1">
    <property type="entry name" value="BLL1128 PROTEIN"/>
    <property type="match status" value="1"/>
</dbReference>
<dbReference type="Proteomes" id="UP001259572">
    <property type="component" value="Unassembled WGS sequence"/>
</dbReference>
<keyword evidence="2" id="KW-0378">Hydrolase</keyword>
<comment type="caution">
    <text evidence="4">The sequence shown here is derived from an EMBL/GenBank/DDBJ whole genome shotgun (WGS) entry which is preliminary data.</text>
</comment>
<dbReference type="InterPro" id="IPR050955">
    <property type="entry name" value="Plant_Biomass_Hydrol_Est"/>
</dbReference>
<dbReference type="Gene3D" id="3.40.50.1820">
    <property type="entry name" value="alpha/beta hydrolase"/>
    <property type="match status" value="1"/>
</dbReference>
<dbReference type="SUPFAM" id="SSF53474">
    <property type="entry name" value="alpha/beta-Hydrolases"/>
    <property type="match status" value="2"/>
</dbReference>
<evidence type="ECO:0000256" key="2">
    <source>
        <dbReference type="ARBA" id="ARBA00022801"/>
    </source>
</evidence>
<organism evidence="4 5">
    <name type="scientific">Sphingosinicella rhizophila</name>
    <dbReference type="NCBI Taxonomy" id="3050082"/>
    <lineage>
        <taxon>Bacteria</taxon>
        <taxon>Pseudomonadati</taxon>
        <taxon>Pseudomonadota</taxon>
        <taxon>Alphaproteobacteria</taxon>
        <taxon>Sphingomonadales</taxon>
        <taxon>Sphingosinicellaceae</taxon>
        <taxon>Sphingosinicella</taxon>
    </lineage>
</organism>
<evidence type="ECO:0000256" key="1">
    <source>
        <dbReference type="ARBA" id="ARBA00022729"/>
    </source>
</evidence>
<dbReference type="Pfam" id="PF10503">
    <property type="entry name" value="Esterase_PHB"/>
    <property type="match status" value="1"/>
</dbReference>
<gene>
    <name evidence="4" type="ORF">RQX22_09830</name>
</gene>
<keyword evidence="5" id="KW-1185">Reference proteome</keyword>
<name>A0ABU3Q780_9SPHN</name>
<evidence type="ECO:0000256" key="3">
    <source>
        <dbReference type="SAM" id="MobiDB-lite"/>
    </source>
</evidence>
<dbReference type="NCBIfam" id="TIGR01840">
    <property type="entry name" value="esterase_phb"/>
    <property type="match status" value="1"/>
</dbReference>
<accession>A0ABU3Q780</accession>
<protein>
    <submittedName>
        <fullName evidence="4">PHB depolymerase family esterase</fullName>
    </submittedName>
</protein>
<reference evidence="4 5" key="1">
    <citation type="submission" date="2023-05" db="EMBL/GenBank/DDBJ databases">
        <authorList>
            <person name="Guo Y."/>
        </authorList>
    </citation>
    <scope>NUCLEOTIDE SEQUENCE [LARGE SCALE GENOMIC DNA]</scope>
    <source>
        <strain evidence="4 5">GR2756</strain>
    </source>
</reference>
<dbReference type="RefSeq" id="WP_315725994.1">
    <property type="nucleotide sequence ID" value="NZ_JAVUPU010000004.1"/>
</dbReference>
<proteinExistence type="predicted"/>
<keyword evidence="1" id="KW-0732">Signal</keyword>
<evidence type="ECO:0000313" key="5">
    <source>
        <dbReference type="Proteomes" id="UP001259572"/>
    </source>
</evidence>
<feature type="region of interest" description="Disordered" evidence="3">
    <location>
        <begin position="1"/>
        <end position="21"/>
    </location>
</feature>
<dbReference type="EMBL" id="JAVUPU010000004">
    <property type="protein sequence ID" value="MDT9599249.1"/>
    <property type="molecule type" value="Genomic_DNA"/>
</dbReference>
<dbReference type="InterPro" id="IPR029058">
    <property type="entry name" value="AB_hydrolase_fold"/>
</dbReference>
<feature type="region of interest" description="Disordered" evidence="3">
    <location>
        <begin position="307"/>
        <end position="340"/>
    </location>
</feature>
<dbReference type="PANTHER" id="PTHR43037">
    <property type="entry name" value="UNNAMED PRODUCT-RELATED"/>
    <property type="match status" value="1"/>
</dbReference>
<dbReference type="InterPro" id="IPR010126">
    <property type="entry name" value="Esterase_phb"/>
</dbReference>